<evidence type="ECO:0000256" key="4">
    <source>
        <dbReference type="ARBA" id="ARBA00022490"/>
    </source>
</evidence>
<dbReference type="Gene3D" id="6.10.140.2130">
    <property type="match status" value="1"/>
</dbReference>
<sequence length="919" mass="102349">MGQSFSLDTAAQNFSTHNDDEGDHQHNTTGSEGGNAGEGTPPPKRKGKFSTLGKIFKPWKWRKKKSSEKFKETSEVLERKMSMRRPRQELIEQGVLKELPENAEKSGANCALQQKALKVIHWMLWRPIYLREVDEAHGPKQPYVKNGHTLPVGVSGGGGNRGLEPIRSNVESELRLNQPWLSQPEDRRIRAPSDGERRGAMGVRATGQDEGRRGGRSSADEWKPNLSWQVEEPRRGGRGDERRPGLTKAPSEDCRRTRPEPEWKPTLPRHSSTEEGRGRRESDSGHYVPDPEAMRDTLREPLPPKQSILPPPKWLMSSTPEPGMEGSPRTPVHSPATSFSSSSASSSSPPSSAASAAGKPLRTVQSAGSNTQASSGAPLTPSIQSSSAGSAPNQPVKQPPLPPPKPVNRTTNPAMLASTLHGGDPFPLYWSCWKREGDYDVYLSLPVYLCRRAGGVRAAELNQVTGGAHLGPAKPSPPMPPKRTTPVTKRNTEDSSLPISLTSMLSPEDRANIPGGFPLHLPPPSPPLPTHIPPSPPRGHTHHLLHQHSYPHPLPQPLPVHFDPPSPLEEAPARQAPVPLHIMIQRALTSPGPALPHPDGSQRAHSLLFETPPEYQGARPLPVTIQPLKISEDDYSDEEEEEEEEEEEDEEEEDDEEEEEDEEDVDEDEDMPLPEHLPLPQSQPELEPRSRRCLVGDLNVSMIPEGPDSSEGEEGDEDQHAEESDSDGPVLYKDDESDEDEEDDSPPSALASRVKRKDTLALKLSSRPSAPDRQAPERTGRVEHMGLSWQSKEQWEAIRTQIGTALTRRLSQRPTAEELEQRNILQPKNEADRQAEVREIKRRLTRKLSQRPTVAELQARKILRFHEYVEVTHAQDYDRRADKPWTKLTPADKAAIRKELNEFKSSEMEVHEESRIYTR</sequence>
<name>A0A3B1IVS1_ASTMX</name>
<dbReference type="SMART" id="SM00707">
    <property type="entry name" value="RPEL"/>
    <property type="match status" value="3"/>
</dbReference>
<evidence type="ECO:0000256" key="5">
    <source>
        <dbReference type="ARBA" id="ARBA00022737"/>
    </source>
</evidence>
<keyword evidence="4 10" id="KW-0963">Cytoplasm</keyword>
<feature type="compositionally biased region" description="Basic and acidic residues" evidence="11">
    <location>
        <begin position="231"/>
        <end position="263"/>
    </location>
</feature>
<dbReference type="Bgee" id="ENSAMXG00000020166">
    <property type="expression patterns" value="Expressed in brain and 14 other cell types or tissues"/>
</dbReference>
<feature type="compositionally biased region" description="Pro residues" evidence="11">
    <location>
        <begin position="474"/>
        <end position="483"/>
    </location>
</feature>
<feature type="compositionally biased region" description="Basic and acidic residues" evidence="11">
    <location>
        <begin position="271"/>
        <end position="284"/>
    </location>
</feature>
<feature type="compositionally biased region" description="Basic and acidic residues" evidence="11">
    <location>
        <begin position="207"/>
        <end position="223"/>
    </location>
</feature>
<keyword evidence="8 10" id="KW-0966">Cell projection</keyword>
<evidence type="ECO:0000256" key="11">
    <source>
        <dbReference type="SAM" id="MobiDB-lite"/>
    </source>
</evidence>
<dbReference type="GO" id="GO:0048484">
    <property type="term" value="P:enteric nervous system development"/>
    <property type="evidence" value="ECO:0007669"/>
    <property type="project" value="UniProtKB-UniRule"/>
</dbReference>
<dbReference type="GeneTree" id="ENSGT00940000157582"/>
<dbReference type="GO" id="GO:0072542">
    <property type="term" value="F:protein phosphatase activator activity"/>
    <property type="evidence" value="ECO:0007669"/>
    <property type="project" value="UniProtKB-UniRule"/>
</dbReference>
<evidence type="ECO:0000256" key="7">
    <source>
        <dbReference type="ARBA" id="ARBA00023203"/>
    </source>
</evidence>
<dbReference type="Gene3D" id="6.10.140.2040">
    <property type="match status" value="1"/>
</dbReference>
<dbReference type="GO" id="GO:0051726">
    <property type="term" value="P:regulation of cell cycle"/>
    <property type="evidence" value="ECO:0007669"/>
    <property type="project" value="UniProtKB-UniRule"/>
</dbReference>
<evidence type="ECO:0000256" key="1">
    <source>
        <dbReference type="ARBA" id="ARBA00009795"/>
    </source>
</evidence>
<dbReference type="AlphaFoldDB" id="A0A3B1IVS1"/>
<proteinExistence type="inferred from homology"/>
<evidence type="ECO:0000313" key="13">
    <source>
        <dbReference type="Proteomes" id="UP000018467"/>
    </source>
</evidence>
<evidence type="ECO:0000313" key="12">
    <source>
        <dbReference type="Ensembl" id="ENSAMXP00000034162.1"/>
    </source>
</evidence>
<comment type="subunit">
    <text evidence="2 10">Binds PPP1CA and actin.</text>
</comment>
<dbReference type="GO" id="GO:0007266">
    <property type="term" value="P:Rho protein signal transduction"/>
    <property type="evidence" value="ECO:0007669"/>
    <property type="project" value="UniProtKB-UniRule"/>
</dbReference>
<dbReference type="GO" id="GO:0001755">
    <property type="term" value="P:neural crest cell migration"/>
    <property type="evidence" value="ECO:0007669"/>
    <property type="project" value="UniProtKB-UniRule"/>
</dbReference>
<feature type="compositionally biased region" description="Basic and acidic residues" evidence="11">
    <location>
        <begin position="774"/>
        <end position="784"/>
    </location>
</feature>
<dbReference type="GO" id="GO:0061386">
    <property type="term" value="P:closure of optic fissure"/>
    <property type="evidence" value="ECO:0007669"/>
    <property type="project" value="UniProtKB-UniRule"/>
</dbReference>
<protein>
    <recommendedName>
        <fullName evidence="10">Phosphatase and actin regulator 4</fullName>
    </recommendedName>
</protein>
<dbReference type="PANTHER" id="PTHR12751">
    <property type="entry name" value="PHOSPHATASE AND ACTIN REGULATOR PHACTR"/>
    <property type="match status" value="1"/>
</dbReference>
<dbReference type="GO" id="GO:0008157">
    <property type="term" value="F:protein phosphatase 1 binding"/>
    <property type="evidence" value="ECO:0007669"/>
    <property type="project" value="UniProtKB-UniRule"/>
</dbReference>
<comment type="subcellular location">
    <subcellularLocation>
        <location evidence="10">Cytoplasm</location>
    </subcellularLocation>
    <subcellularLocation>
        <location evidence="10">Cell projection</location>
        <location evidence="10">Lamellipodium</location>
    </subcellularLocation>
</comment>
<dbReference type="Proteomes" id="UP000018467">
    <property type="component" value="Unassembled WGS sequence"/>
</dbReference>
<feature type="compositionally biased region" description="Low complexity" evidence="11">
    <location>
        <begin position="674"/>
        <end position="685"/>
    </location>
</feature>
<keyword evidence="13" id="KW-1185">Reference proteome</keyword>
<evidence type="ECO:0000256" key="6">
    <source>
        <dbReference type="ARBA" id="ARBA00022902"/>
    </source>
</evidence>
<accession>A0A3B1IVS1</accession>
<evidence type="ECO:0000256" key="2">
    <source>
        <dbReference type="ARBA" id="ARBA00011844"/>
    </source>
</evidence>
<reference evidence="13" key="2">
    <citation type="journal article" date="2014" name="Nat. Commun.">
        <title>The cavefish genome reveals candidate genes for eye loss.</title>
        <authorList>
            <person name="McGaugh S.E."/>
            <person name="Gross J.B."/>
            <person name="Aken B."/>
            <person name="Blin M."/>
            <person name="Borowsky R."/>
            <person name="Chalopin D."/>
            <person name="Hinaux H."/>
            <person name="Jeffery W.R."/>
            <person name="Keene A."/>
            <person name="Ma L."/>
            <person name="Minx P."/>
            <person name="Murphy D."/>
            <person name="O'Quin K.E."/>
            <person name="Retaux S."/>
            <person name="Rohner N."/>
            <person name="Searle S.M."/>
            <person name="Stahl B.A."/>
            <person name="Tabin C."/>
            <person name="Volff J.N."/>
            <person name="Yoshizawa M."/>
            <person name="Warren W.C."/>
        </authorList>
    </citation>
    <scope>NUCLEOTIDE SEQUENCE [LARGE SCALE GENOMIC DNA]</scope>
    <source>
        <strain evidence="13">female</strain>
    </source>
</reference>
<dbReference type="PROSITE" id="PS51073">
    <property type="entry name" value="RPEL"/>
    <property type="match status" value="3"/>
</dbReference>
<dbReference type="InterPro" id="IPR004018">
    <property type="entry name" value="RPEL_repeat"/>
</dbReference>
<dbReference type="Gene3D" id="6.10.140.1750">
    <property type="match status" value="1"/>
</dbReference>
<feature type="repeat" description="RPEL" evidence="9">
    <location>
        <begin position="842"/>
        <end position="867"/>
    </location>
</feature>
<evidence type="ECO:0000256" key="8">
    <source>
        <dbReference type="ARBA" id="ARBA00023273"/>
    </source>
</evidence>
<evidence type="ECO:0000256" key="10">
    <source>
        <dbReference type="RuleBase" id="RU367131"/>
    </source>
</evidence>
<feature type="compositionally biased region" description="Low complexity" evidence="11">
    <location>
        <begin position="334"/>
        <end position="357"/>
    </location>
</feature>
<dbReference type="Ensembl" id="ENSAMXT00000040224.1">
    <property type="protein sequence ID" value="ENSAMXP00000034162.1"/>
    <property type="gene ID" value="ENSAMXG00000020166.2"/>
</dbReference>
<feature type="repeat" description="RPEL" evidence="9">
    <location>
        <begin position="804"/>
        <end position="829"/>
    </location>
</feature>
<keyword evidence="6 10" id="KW-0524">Neurogenesis</keyword>
<dbReference type="GO" id="GO:2001045">
    <property type="term" value="P:negative regulation of integrin-mediated signaling pathway"/>
    <property type="evidence" value="ECO:0007669"/>
    <property type="project" value="UniProtKB-UniRule"/>
</dbReference>
<feature type="compositionally biased region" description="Pro residues" evidence="11">
    <location>
        <begin position="397"/>
        <end position="406"/>
    </location>
</feature>
<feature type="compositionally biased region" description="Acidic residues" evidence="11">
    <location>
        <begin position="633"/>
        <end position="672"/>
    </location>
</feature>
<evidence type="ECO:0000256" key="9">
    <source>
        <dbReference type="PROSITE-ProRule" id="PRU00401"/>
    </source>
</evidence>
<feature type="region of interest" description="Disordered" evidence="11">
    <location>
        <begin position="466"/>
        <end position="496"/>
    </location>
</feature>
<organism evidence="12 13">
    <name type="scientific">Astyanax mexicanus</name>
    <name type="common">Blind cave fish</name>
    <name type="synonym">Astyanax fasciatus mexicanus</name>
    <dbReference type="NCBI Taxonomy" id="7994"/>
    <lineage>
        <taxon>Eukaryota</taxon>
        <taxon>Metazoa</taxon>
        <taxon>Chordata</taxon>
        <taxon>Craniata</taxon>
        <taxon>Vertebrata</taxon>
        <taxon>Euteleostomi</taxon>
        <taxon>Actinopterygii</taxon>
        <taxon>Neopterygii</taxon>
        <taxon>Teleostei</taxon>
        <taxon>Ostariophysi</taxon>
        <taxon>Characiformes</taxon>
        <taxon>Characoidei</taxon>
        <taxon>Acestrorhamphidae</taxon>
        <taxon>Acestrorhamphinae</taxon>
        <taxon>Astyanax</taxon>
    </lineage>
</organism>
<feature type="compositionally biased region" description="Basic and acidic residues" evidence="11">
    <location>
        <begin position="17"/>
        <end position="26"/>
    </location>
</feature>
<dbReference type="GO" id="GO:0005737">
    <property type="term" value="C:cytoplasm"/>
    <property type="evidence" value="ECO:0007669"/>
    <property type="project" value="UniProtKB-SubCell"/>
</dbReference>
<reference evidence="12" key="4">
    <citation type="submission" date="2025-09" db="UniProtKB">
        <authorList>
            <consortium name="Ensembl"/>
        </authorList>
    </citation>
    <scope>IDENTIFICATION</scope>
</reference>
<feature type="compositionally biased region" description="Basic and acidic residues" evidence="11">
    <location>
        <begin position="184"/>
        <end position="199"/>
    </location>
</feature>
<feature type="region of interest" description="Disordered" evidence="11">
    <location>
        <begin position="613"/>
        <end position="788"/>
    </location>
</feature>
<feature type="compositionally biased region" description="Pro residues" evidence="11">
    <location>
        <begin position="301"/>
        <end position="313"/>
    </location>
</feature>
<comment type="similarity">
    <text evidence="1 10">Belongs to the phosphatase and actin regulator family.</text>
</comment>
<dbReference type="GO" id="GO:0003779">
    <property type="term" value="F:actin binding"/>
    <property type="evidence" value="ECO:0007669"/>
    <property type="project" value="UniProtKB-UniRule"/>
</dbReference>
<feature type="repeat" description="RPEL" evidence="9">
    <location>
        <begin position="75"/>
        <end position="100"/>
    </location>
</feature>
<dbReference type="GO" id="GO:0030036">
    <property type="term" value="P:actin cytoskeleton organization"/>
    <property type="evidence" value="ECO:0007669"/>
    <property type="project" value="UniProtKB-UniRule"/>
</dbReference>
<dbReference type="GO" id="GO:0001843">
    <property type="term" value="P:neural tube closure"/>
    <property type="evidence" value="ECO:0007669"/>
    <property type="project" value="UniProtKB-UniRule"/>
</dbReference>
<feature type="compositionally biased region" description="Polar residues" evidence="11">
    <location>
        <begin position="363"/>
        <end position="391"/>
    </location>
</feature>
<dbReference type="InParanoid" id="A0A3B1IVS1"/>
<feature type="compositionally biased region" description="Acidic residues" evidence="11">
    <location>
        <begin position="735"/>
        <end position="745"/>
    </location>
</feature>
<dbReference type="PANTHER" id="PTHR12751:SF4">
    <property type="entry name" value="PHOSPHATASE AND ACTIN REGULATOR 4"/>
    <property type="match status" value="1"/>
</dbReference>
<comment type="function">
    <text evidence="10">Regulator of protein phosphatase 1 (PP1) required for neural tube and optic fissure closure, and enteric neural crest cell (ENCCs) migration during development. Acts as an activator of PP1. During neural tube closure, localizes to the ventral neural tube and activates PP1, leading to down-regulate cell proliferation within cranial neural tissue and the neural retina. Also acts as a regulator of migration of enteric neural crest cells (ENCCs) by activating PP1, leading to repression of the integrin signaling through the rho/rock pathway.</text>
</comment>
<reference evidence="12" key="3">
    <citation type="submission" date="2025-08" db="UniProtKB">
        <authorList>
            <consortium name="Ensembl"/>
        </authorList>
    </citation>
    <scope>IDENTIFICATION</scope>
</reference>
<feature type="compositionally biased region" description="Acidic residues" evidence="11">
    <location>
        <begin position="708"/>
        <end position="726"/>
    </location>
</feature>
<keyword evidence="7 10" id="KW-0009">Actin-binding</keyword>
<feature type="region of interest" description="Disordered" evidence="11">
    <location>
        <begin position="141"/>
        <end position="420"/>
    </location>
</feature>
<dbReference type="Pfam" id="PF02755">
    <property type="entry name" value="RPEL"/>
    <property type="match status" value="3"/>
</dbReference>
<keyword evidence="3 10" id="KW-0217">Developmental protein</keyword>
<dbReference type="GO" id="GO:0030027">
    <property type="term" value="C:lamellipodium"/>
    <property type="evidence" value="ECO:0007669"/>
    <property type="project" value="UniProtKB-SubCell"/>
</dbReference>
<feature type="compositionally biased region" description="Polar residues" evidence="11">
    <location>
        <begin position="1"/>
        <end position="16"/>
    </location>
</feature>
<dbReference type="FunCoup" id="A0A3B1IVS1">
    <property type="interactions" value="367"/>
</dbReference>
<evidence type="ECO:0000256" key="3">
    <source>
        <dbReference type="ARBA" id="ARBA00022473"/>
    </source>
</evidence>
<reference evidence="13" key="1">
    <citation type="submission" date="2013-03" db="EMBL/GenBank/DDBJ databases">
        <authorList>
            <person name="Jeffery W."/>
            <person name="Warren W."/>
            <person name="Wilson R.K."/>
        </authorList>
    </citation>
    <scope>NUCLEOTIDE SEQUENCE</scope>
    <source>
        <strain evidence="13">female</strain>
    </source>
</reference>
<dbReference type="STRING" id="7994.ENSAMXP00000034162"/>
<keyword evidence="5" id="KW-0677">Repeat</keyword>
<feature type="region of interest" description="Disordered" evidence="11">
    <location>
        <begin position="1"/>
        <end position="53"/>
    </location>
</feature>